<evidence type="ECO:0000256" key="8">
    <source>
        <dbReference type="PIRNR" id="PIRNR016305"/>
    </source>
</evidence>
<evidence type="ECO:0000313" key="12">
    <source>
        <dbReference type="Proteomes" id="UP001286456"/>
    </source>
</evidence>
<dbReference type="EC" id="2.1.1.233" evidence="3 8"/>
<dbReference type="PANTHER" id="PTHR13600">
    <property type="entry name" value="LEUCINE CARBOXYL METHYLTRANSFERASE"/>
    <property type="match status" value="1"/>
</dbReference>
<dbReference type="PIRSF" id="PIRSF016305">
    <property type="entry name" value="LCM_mtfrase"/>
    <property type="match status" value="1"/>
</dbReference>
<evidence type="ECO:0000256" key="6">
    <source>
        <dbReference type="ARBA" id="ARBA00022679"/>
    </source>
</evidence>
<accession>A0AAE0M997</accession>
<reference evidence="11" key="1">
    <citation type="journal article" date="2023" name="Mol. Phylogenet. Evol.">
        <title>Genome-scale phylogeny and comparative genomics of the fungal order Sordariales.</title>
        <authorList>
            <person name="Hensen N."/>
            <person name="Bonometti L."/>
            <person name="Westerberg I."/>
            <person name="Brannstrom I.O."/>
            <person name="Guillou S."/>
            <person name="Cros-Aarteil S."/>
            <person name="Calhoun S."/>
            <person name="Haridas S."/>
            <person name="Kuo A."/>
            <person name="Mondo S."/>
            <person name="Pangilinan J."/>
            <person name="Riley R."/>
            <person name="LaButti K."/>
            <person name="Andreopoulos B."/>
            <person name="Lipzen A."/>
            <person name="Chen C."/>
            <person name="Yan M."/>
            <person name="Daum C."/>
            <person name="Ng V."/>
            <person name="Clum A."/>
            <person name="Steindorff A."/>
            <person name="Ohm R.A."/>
            <person name="Martin F."/>
            <person name="Silar P."/>
            <person name="Natvig D.O."/>
            <person name="Lalanne C."/>
            <person name="Gautier V."/>
            <person name="Ament-Velasquez S.L."/>
            <person name="Kruys A."/>
            <person name="Hutchinson M.I."/>
            <person name="Powell A.J."/>
            <person name="Barry K."/>
            <person name="Miller A.N."/>
            <person name="Grigoriev I.V."/>
            <person name="Debuchy R."/>
            <person name="Gladieux P."/>
            <person name="Hiltunen Thoren M."/>
            <person name="Johannesson H."/>
        </authorList>
    </citation>
    <scope>NUCLEOTIDE SEQUENCE</scope>
    <source>
        <strain evidence="11">SMH4131-1</strain>
    </source>
</reference>
<dbReference type="SUPFAM" id="SSF53335">
    <property type="entry name" value="S-adenosyl-L-methionine-dependent methyltransferases"/>
    <property type="match status" value="1"/>
</dbReference>
<evidence type="ECO:0000256" key="2">
    <source>
        <dbReference type="ARBA" id="ARBA00010703"/>
    </source>
</evidence>
<sequence>MSAPSIPNLFGTPSRGSSTRGDRGGSSLGGLGLGLGRGRGRTRVRGGAGAGAGSGSGSTSAQAHDATIQGTDTDAAVSRLSAVEVGYLDDPFARLFVQGPAGRRLPIINRGTYTRTTAINQIVDRFLAQTASGDDDNGSPQTRQIVSLGAGTDTRSLRLFSSSTSNSRIAYHEIDFPAITDRKQRIVRASPQLRSILSDPVSAEGGTGTTWRSQARNDCELFCHGLDLRALAQQPADGQDSTSSPGVVLKGLRTDVPTLLISECCLCYLDAADASAVIRWFESRIPDLGVVIYEPVKPDDPFGRMMVSNLAARQIHMPTLDVYRLPADQERRLAEAGFGQVRHMTIDKIWGRWVLHEEKARLDRLEGLDEVEEWDLLAGHYIVAWAWRSDKFQLPDDS</sequence>
<comment type="similarity">
    <text evidence="2 8">Belongs to the methyltransferase superfamily. LCMT family.</text>
</comment>
<evidence type="ECO:0000256" key="5">
    <source>
        <dbReference type="ARBA" id="ARBA00022603"/>
    </source>
</evidence>
<reference evidence="11" key="2">
    <citation type="submission" date="2023-06" db="EMBL/GenBank/DDBJ databases">
        <authorList>
            <consortium name="Lawrence Berkeley National Laboratory"/>
            <person name="Haridas S."/>
            <person name="Hensen N."/>
            <person name="Bonometti L."/>
            <person name="Westerberg I."/>
            <person name="Brannstrom I.O."/>
            <person name="Guillou S."/>
            <person name="Cros-Aarteil S."/>
            <person name="Calhoun S."/>
            <person name="Kuo A."/>
            <person name="Mondo S."/>
            <person name="Pangilinan J."/>
            <person name="Riley R."/>
            <person name="Labutti K."/>
            <person name="Andreopoulos B."/>
            <person name="Lipzen A."/>
            <person name="Chen C."/>
            <person name="Yanf M."/>
            <person name="Daum C."/>
            <person name="Ng V."/>
            <person name="Clum A."/>
            <person name="Steindorff A."/>
            <person name="Ohm R."/>
            <person name="Martin F."/>
            <person name="Silar P."/>
            <person name="Natvig D."/>
            <person name="Lalanne C."/>
            <person name="Gautier V."/>
            <person name="Ament-Velasquez S.L."/>
            <person name="Kruys A."/>
            <person name="Hutchinson M.I."/>
            <person name="Powell A.J."/>
            <person name="Barry K."/>
            <person name="Miller A.N."/>
            <person name="Grigoriev I.V."/>
            <person name="Debuchy R."/>
            <person name="Gladieux P."/>
            <person name="Thoren M.H."/>
            <person name="Johannesson H."/>
        </authorList>
    </citation>
    <scope>NUCLEOTIDE SEQUENCE</scope>
    <source>
        <strain evidence="11">SMH4131-1</strain>
    </source>
</reference>
<dbReference type="Proteomes" id="UP001286456">
    <property type="component" value="Unassembled WGS sequence"/>
</dbReference>
<dbReference type="EMBL" id="JAUEPO010000004">
    <property type="protein sequence ID" value="KAK3323615.1"/>
    <property type="molecule type" value="Genomic_DNA"/>
</dbReference>
<feature type="binding site" evidence="9">
    <location>
        <position position="115"/>
    </location>
    <ligand>
        <name>S-adenosyl-L-methionine</name>
        <dbReference type="ChEBI" id="CHEBI:59789"/>
    </ligand>
</feature>
<comment type="catalytic activity">
    <reaction evidence="1 8">
        <text>[phosphatase 2A protein]-C-terminal L-leucine + S-adenosyl-L-methionine = [phosphatase 2A protein]-C-terminal L-leucine methyl ester + S-adenosyl-L-homocysteine</text>
        <dbReference type="Rhea" id="RHEA:48544"/>
        <dbReference type="Rhea" id="RHEA-COMP:12134"/>
        <dbReference type="Rhea" id="RHEA-COMP:12135"/>
        <dbReference type="ChEBI" id="CHEBI:57856"/>
        <dbReference type="ChEBI" id="CHEBI:59789"/>
        <dbReference type="ChEBI" id="CHEBI:90516"/>
        <dbReference type="ChEBI" id="CHEBI:90517"/>
        <dbReference type="EC" id="2.1.1.233"/>
    </reaction>
</comment>
<evidence type="ECO:0000256" key="10">
    <source>
        <dbReference type="SAM" id="MobiDB-lite"/>
    </source>
</evidence>
<gene>
    <name evidence="11" type="ORF">B0T19DRAFT_358572</name>
</gene>
<dbReference type="InterPro" id="IPR007213">
    <property type="entry name" value="Ppm1/Ppm2/Tcmp"/>
</dbReference>
<dbReference type="AlphaFoldDB" id="A0AAE0M997"/>
<evidence type="ECO:0000256" key="1">
    <source>
        <dbReference type="ARBA" id="ARBA00000724"/>
    </source>
</evidence>
<feature type="binding site" evidence="9">
    <location>
        <position position="263"/>
    </location>
    <ligand>
        <name>S-adenosyl-L-methionine</name>
        <dbReference type="ChEBI" id="CHEBI:59789"/>
    </ligand>
</feature>
<feature type="region of interest" description="Disordered" evidence="10">
    <location>
        <begin position="1"/>
        <end position="67"/>
    </location>
</feature>
<evidence type="ECO:0000256" key="7">
    <source>
        <dbReference type="ARBA" id="ARBA00022691"/>
    </source>
</evidence>
<dbReference type="Pfam" id="PF04072">
    <property type="entry name" value="LCM"/>
    <property type="match status" value="1"/>
</dbReference>
<feature type="compositionally biased region" description="Gly residues" evidence="10">
    <location>
        <begin position="46"/>
        <end position="56"/>
    </location>
</feature>
<name>A0AAE0M997_9PEZI</name>
<evidence type="ECO:0000256" key="3">
    <source>
        <dbReference type="ARBA" id="ARBA00012834"/>
    </source>
</evidence>
<keyword evidence="7 8" id="KW-0949">S-adenosyl-L-methionine</keyword>
<dbReference type="InterPro" id="IPR016651">
    <property type="entry name" value="LCMT1"/>
</dbReference>
<evidence type="ECO:0000256" key="4">
    <source>
        <dbReference type="ARBA" id="ARBA00017497"/>
    </source>
</evidence>
<dbReference type="InterPro" id="IPR029063">
    <property type="entry name" value="SAM-dependent_MTases_sf"/>
</dbReference>
<proteinExistence type="inferred from homology"/>
<dbReference type="GO" id="GO:0032259">
    <property type="term" value="P:methylation"/>
    <property type="evidence" value="ECO:0007669"/>
    <property type="project" value="UniProtKB-KW"/>
</dbReference>
<feature type="compositionally biased region" description="Gly residues" evidence="10">
    <location>
        <begin position="24"/>
        <end position="37"/>
    </location>
</feature>
<protein>
    <recommendedName>
        <fullName evidence="4 8">Leucine carboxyl methyltransferase 1</fullName>
        <ecNumber evidence="3 8">2.1.1.233</ecNumber>
    </recommendedName>
</protein>
<dbReference type="Gene3D" id="3.40.50.150">
    <property type="entry name" value="Vaccinia Virus protein VP39"/>
    <property type="match status" value="1"/>
</dbReference>
<feature type="binding site" evidence="9">
    <location>
        <position position="149"/>
    </location>
    <ligand>
        <name>S-adenosyl-L-methionine</name>
        <dbReference type="ChEBI" id="CHEBI:59789"/>
    </ligand>
</feature>
<keyword evidence="5 8" id="KW-0489">Methyltransferase</keyword>
<dbReference type="PANTHER" id="PTHR13600:SF21">
    <property type="entry name" value="LEUCINE CARBOXYL METHYLTRANSFERASE 1"/>
    <property type="match status" value="1"/>
</dbReference>
<evidence type="ECO:0000313" key="11">
    <source>
        <dbReference type="EMBL" id="KAK3323615.1"/>
    </source>
</evidence>
<organism evidence="11 12">
    <name type="scientific">Cercophora scortea</name>
    <dbReference type="NCBI Taxonomy" id="314031"/>
    <lineage>
        <taxon>Eukaryota</taxon>
        <taxon>Fungi</taxon>
        <taxon>Dikarya</taxon>
        <taxon>Ascomycota</taxon>
        <taxon>Pezizomycotina</taxon>
        <taxon>Sordariomycetes</taxon>
        <taxon>Sordariomycetidae</taxon>
        <taxon>Sordariales</taxon>
        <taxon>Lasiosphaeriaceae</taxon>
        <taxon>Cercophora</taxon>
    </lineage>
</organism>
<keyword evidence="12" id="KW-1185">Reference proteome</keyword>
<comment type="function">
    <text evidence="8">Methylates the carboxyl group of the C-terminal leucine residue of protein phosphatase 2A catalytic subunits to form alpha-leucine ester residues.</text>
</comment>
<keyword evidence="6 8" id="KW-0808">Transferase</keyword>
<feature type="binding site" evidence="9">
    <location>
        <begin position="227"/>
        <end position="228"/>
    </location>
    <ligand>
        <name>S-adenosyl-L-methionine</name>
        <dbReference type="ChEBI" id="CHEBI:59789"/>
    </ligand>
</feature>
<comment type="caution">
    <text evidence="11">The sequence shown here is derived from an EMBL/GenBank/DDBJ whole genome shotgun (WGS) entry which is preliminary data.</text>
</comment>
<dbReference type="GO" id="GO:0018423">
    <property type="term" value="F:protein C-terminal leucine carboxyl O-methyltransferase activity"/>
    <property type="evidence" value="ECO:0007669"/>
    <property type="project" value="UniProtKB-EC"/>
</dbReference>
<evidence type="ECO:0000256" key="9">
    <source>
        <dbReference type="PIRSR" id="PIRSR016305-1"/>
    </source>
</evidence>